<name>A0ABT2YSD4_9GAMM</name>
<reference evidence="2 3" key="1">
    <citation type="submission" date="2022-10" db="EMBL/GenBank/DDBJ databases">
        <title>Marinomonas transparenta sp. nov. and Marinomonas sargassi sp. nov., isolated from marine alga (Sargassum natans (L.) Gaillon).</title>
        <authorList>
            <person name="Wang Y."/>
        </authorList>
    </citation>
    <scope>NUCLEOTIDE SEQUENCE [LARGE SCALE GENOMIC DNA]</scope>
    <source>
        <strain evidence="2 3">C2222</strain>
    </source>
</reference>
<feature type="chain" id="PRO_5046506957" evidence="1">
    <location>
        <begin position="23"/>
        <end position="190"/>
    </location>
</feature>
<evidence type="ECO:0000313" key="2">
    <source>
        <dbReference type="EMBL" id="MCV2402791.1"/>
    </source>
</evidence>
<gene>
    <name evidence="2" type="ORF">OFY17_07825</name>
</gene>
<proteinExistence type="predicted"/>
<dbReference type="RefSeq" id="WP_263530173.1">
    <property type="nucleotide sequence ID" value="NZ_JAOVZB010000003.1"/>
</dbReference>
<keyword evidence="1" id="KW-0732">Signal</keyword>
<sequence length="190" mass="20577">MNQKFKTLLLTAGVLGASFTYASNATVSLTNETAQGDIDLQLGNINLNAGITHDVDVNASTTHVGINVQDSESGGGGPLEIGVGIRAILIDADINDDEDELSAALGVGGWYRYTIQQANRLSLYASLYYSPEVLSFSNLDHTYTYETRLEYMTTQNARAFIRYGNTVVVYDDGERNEINRGFSVGANVGF</sequence>
<dbReference type="Pfam" id="PF07437">
    <property type="entry name" value="YfaZ"/>
    <property type="match status" value="1"/>
</dbReference>
<organism evidence="2 3">
    <name type="scientific">Marinomonas sargassi</name>
    <dbReference type="NCBI Taxonomy" id="2984494"/>
    <lineage>
        <taxon>Bacteria</taxon>
        <taxon>Pseudomonadati</taxon>
        <taxon>Pseudomonadota</taxon>
        <taxon>Gammaproteobacteria</taxon>
        <taxon>Oceanospirillales</taxon>
        <taxon>Oceanospirillaceae</taxon>
        <taxon>Marinomonas</taxon>
    </lineage>
</organism>
<evidence type="ECO:0000256" key="1">
    <source>
        <dbReference type="SAM" id="SignalP"/>
    </source>
</evidence>
<comment type="caution">
    <text evidence="2">The sequence shown here is derived from an EMBL/GenBank/DDBJ whole genome shotgun (WGS) entry which is preliminary data.</text>
</comment>
<accession>A0ABT2YSD4</accession>
<dbReference type="Proteomes" id="UP001209713">
    <property type="component" value="Unassembled WGS sequence"/>
</dbReference>
<dbReference type="EMBL" id="JAOVZB010000003">
    <property type="protein sequence ID" value="MCV2402791.1"/>
    <property type="molecule type" value="Genomic_DNA"/>
</dbReference>
<feature type="signal peptide" evidence="1">
    <location>
        <begin position="1"/>
        <end position="22"/>
    </location>
</feature>
<keyword evidence="3" id="KW-1185">Reference proteome</keyword>
<dbReference type="InterPro" id="IPR009998">
    <property type="entry name" value="YfaZ"/>
</dbReference>
<evidence type="ECO:0000313" key="3">
    <source>
        <dbReference type="Proteomes" id="UP001209713"/>
    </source>
</evidence>
<protein>
    <submittedName>
        <fullName evidence="2">YfaZ family protein</fullName>
    </submittedName>
</protein>